<accession>A0A4Y8WVD2</accession>
<evidence type="ECO:0000313" key="2">
    <source>
        <dbReference type="EMBL" id="MBB4881708.1"/>
    </source>
</evidence>
<dbReference type="InterPro" id="IPR050250">
    <property type="entry name" value="Macrolide_Exporter_MacB"/>
</dbReference>
<keyword evidence="3" id="KW-1185">Reference proteome</keyword>
<gene>
    <name evidence="2" type="ORF">BJ976_000059</name>
</gene>
<organism evidence="2 3">
    <name type="scientific">Micrococcus flavus</name>
    <dbReference type="NCBI Taxonomy" id="384602"/>
    <lineage>
        <taxon>Bacteria</taxon>
        <taxon>Bacillati</taxon>
        <taxon>Actinomycetota</taxon>
        <taxon>Actinomycetes</taxon>
        <taxon>Micrococcales</taxon>
        <taxon>Micrococcaceae</taxon>
        <taxon>Micrococcus</taxon>
    </lineage>
</organism>
<sequence length="364" mass="36217">MNLRTLLREALTAARTAPVPSALVLLVVAAMCFAAVATVGRQAATEAAVAAELSGPAARVLTVTDSGGTGFLTGATVATLAGLDSAGAALARDMPVDTVNAAIGAGGTRVAVTHVVGTVDRGVELTRGRLPGPGEVVVPEAKLAELGLAQPSGALESGDGRQWAVVGAFEALTPFEDLADYAIAVPAAPASLVVQQVRVLAPDTAGTRAMQDSALAVIDPDPRSSQVQTARALAAGNATITGELAGLGRSLLLLILGAGAFFVAIVVLADVLIRRRDLGRRRTLGIGRADLVLLVAVRTAAPAVLGAVVGAGTGYAVVVGQGGALGLDFVAGVAVLAALTAVVASLLPAAFAAFRDPVRVMRTA</sequence>
<keyword evidence="1" id="KW-0472">Membrane</keyword>
<feature type="transmembrane region" description="Helical" evidence="1">
    <location>
        <begin position="251"/>
        <end position="273"/>
    </location>
</feature>
<comment type="caution">
    <text evidence="2">The sequence shown here is derived from an EMBL/GenBank/DDBJ whole genome shotgun (WGS) entry which is preliminary data.</text>
</comment>
<dbReference type="Proteomes" id="UP000560081">
    <property type="component" value="Unassembled WGS sequence"/>
</dbReference>
<reference evidence="2 3" key="1">
    <citation type="submission" date="2020-08" db="EMBL/GenBank/DDBJ databases">
        <title>Sequencing the genomes of 1000 actinobacteria strains.</title>
        <authorList>
            <person name="Klenk H.-P."/>
        </authorList>
    </citation>
    <scope>NUCLEOTIDE SEQUENCE [LARGE SCALE GENOMIC DNA]</scope>
    <source>
        <strain evidence="2 3">DSM 19079</strain>
    </source>
</reference>
<keyword evidence="1" id="KW-1133">Transmembrane helix</keyword>
<evidence type="ECO:0000256" key="1">
    <source>
        <dbReference type="SAM" id="Phobius"/>
    </source>
</evidence>
<dbReference type="RefSeq" id="WP_135030876.1">
    <property type="nucleotide sequence ID" value="NZ_BMLA01000012.1"/>
</dbReference>
<dbReference type="EMBL" id="JACHMC010000001">
    <property type="protein sequence ID" value="MBB4881708.1"/>
    <property type="molecule type" value="Genomic_DNA"/>
</dbReference>
<dbReference type="PANTHER" id="PTHR30572">
    <property type="entry name" value="MEMBRANE COMPONENT OF TRANSPORTER-RELATED"/>
    <property type="match status" value="1"/>
</dbReference>
<dbReference type="GO" id="GO:0022857">
    <property type="term" value="F:transmembrane transporter activity"/>
    <property type="evidence" value="ECO:0007669"/>
    <property type="project" value="TreeGrafter"/>
</dbReference>
<dbReference type="PANTHER" id="PTHR30572:SF4">
    <property type="entry name" value="ABC TRANSPORTER PERMEASE YTRF"/>
    <property type="match status" value="1"/>
</dbReference>
<dbReference type="OrthoDB" id="4859440at2"/>
<keyword evidence="1" id="KW-0812">Transmembrane</keyword>
<name>A0A4Y8WVD2_9MICC</name>
<proteinExistence type="predicted"/>
<feature type="transmembrane region" description="Helical" evidence="1">
    <location>
        <begin position="329"/>
        <end position="354"/>
    </location>
</feature>
<dbReference type="AlphaFoldDB" id="A0A4Y8WVD2"/>
<evidence type="ECO:0000313" key="3">
    <source>
        <dbReference type="Proteomes" id="UP000560081"/>
    </source>
</evidence>
<protein>
    <submittedName>
        <fullName evidence="2">Putative ABC transport system permease protein</fullName>
    </submittedName>
</protein>
<feature type="transmembrane region" description="Helical" evidence="1">
    <location>
        <begin position="293"/>
        <end position="317"/>
    </location>
</feature>
<dbReference type="GO" id="GO:0005886">
    <property type="term" value="C:plasma membrane"/>
    <property type="evidence" value="ECO:0007669"/>
    <property type="project" value="TreeGrafter"/>
</dbReference>